<evidence type="ECO:0000313" key="3">
    <source>
        <dbReference type="EMBL" id="KAL2288072.1"/>
    </source>
</evidence>
<dbReference type="EMBL" id="JBAWTH010000017">
    <property type="protein sequence ID" value="KAL2288072.1"/>
    <property type="molecule type" value="Genomic_DNA"/>
</dbReference>
<comment type="caution">
    <text evidence="3">The sequence shown here is derived from an EMBL/GenBank/DDBJ whole genome shotgun (WGS) entry which is preliminary data.</text>
</comment>
<feature type="region of interest" description="Disordered" evidence="1">
    <location>
        <begin position="50"/>
        <end position="69"/>
    </location>
</feature>
<evidence type="ECO:0000256" key="2">
    <source>
        <dbReference type="SAM" id="Phobius"/>
    </source>
</evidence>
<proteinExistence type="predicted"/>
<keyword evidence="2" id="KW-1133">Transmembrane helix</keyword>
<feature type="transmembrane region" description="Helical" evidence="2">
    <location>
        <begin position="27"/>
        <end position="49"/>
    </location>
</feature>
<accession>A0ABR4F068</accession>
<gene>
    <name evidence="3" type="ORF">FJTKL_04222</name>
</gene>
<sequence length="120" mass="13388">MYECGRRFTPNKSQKEFYAARMRGTSLLLPMMMVIRVVVMAVKTLRALAKNRSSNSKKTERAGMQGKSQGCAHERLQKLAAQCCPLVSRLETQRSDALDQPGSAAVGFCGVICEEYMYSQ</sequence>
<keyword evidence="2" id="KW-0812">Transmembrane</keyword>
<name>A0ABR4F068_9PEZI</name>
<dbReference type="Proteomes" id="UP001600888">
    <property type="component" value="Unassembled WGS sequence"/>
</dbReference>
<protein>
    <submittedName>
        <fullName evidence="3">Uncharacterized protein</fullName>
    </submittedName>
</protein>
<evidence type="ECO:0000256" key="1">
    <source>
        <dbReference type="SAM" id="MobiDB-lite"/>
    </source>
</evidence>
<keyword evidence="4" id="KW-1185">Reference proteome</keyword>
<reference evidence="3 4" key="1">
    <citation type="submission" date="2024-03" db="EMBL/GenBank/DDBJ databases">
        <title>A high-quality draft genome sequence of Diaporthe vaccinii, a causative agent of upright dieback and viscid rot disease in cranberry plants.</title>
        <authorList>
            <person name="Sarrasin M."/>
            <person name="Lang B.F."/>
            <person name="Burger G."/>
        </authorList>
    </citation>
    <scope>NUCLEOTIDE SEQUENCE [LARGE SCALE GENOMIC DNA]</scope>
    <source>
        <strain evidence="3 4">IS7</strain>
    </source>
</reference>
<keyword evidence="2" id="KW-0472">Membrane</keyword>
<organism evidence="3 4">
    <name type="scientific">Diaporthe vaccinii</name>
    <dbReference type="NCBI Taxonomy" id="105482"/>
    <lineage>
        <taxon>Eukaryota</taxon>
        <taxon>Fungi</taxon>
        <taxon>Dikarya</taxon>
        <taxon>Ascomycota</taxon>
        <taxon>Pezizomycotina</taxon>
        <taxon>Sordariomycetes</taxon>
        <taxon>Sordariomycetidae</taxon>
        <taxon>Diaporthales</taxon>
        <taxon>Diaporthaceae</taxon>
        <taxon>Diaporthe</taxon>
        <taxon>Diaporthe eres species complex</taxon>
    </lineage>
</organism>
<evidence type="ECO:0000313" key="4">
    <source>
        <dbReference type="Proteomes" id="UP001600888"/>
    </source>
</evidence>